<dbReference type="EMBL" id="ML995878">
    <property type="protein sequence ID" value="KAF2766081.1"/>
    <property type="molecule type" value="Genomic_DNA"/>
</dbReference>
<keyword evidence="3" id="KW-1185">Reference proteome</keyword>
<feature type="compositionally biased region" description="Basic and acidic residues" evidence="1">
    <location>
        <begin position="162"/>
        <end position="173"/>
    </location>
</feature>
<proteinExistence type="predicted"/>
<evidence type="ECO:0000256" key="1">
    <source>
        <dbReference type="SAM" id="MobiDB-lite"/>
    </source>
</evidence>
<reference evidence="2" key="1">
    <citation type="journal article" date="2020" name="Stud. Mycol.">
        <title>101 Dothideomycetes genomes: a test case for predicting lifestyles and emergence of pathogens.</title>
        <authorList>
            <person name="Haridas S."/>
            <person name="Albert R."/>
            <person name="Binder M."/>
            <person name="Bloem J."/>
            <person name="Labutti K."/>
            <person name="Salamov A."/>
            <person name="Andreopoulos B."/>
            <person name="Baker S."/>
            <person name="Barry K."/>
            <person name="Bills G."/>
            <person name="Bluhm B."/>
            <person name="Cannon C."/>
            <person name="Castanera R."/>
            <person name="Culley D."/>
            <person name="Daum C."/>
            <person name="Ezra D."/>
            <person name="Gonzalez J."/>
            <person name="Henrissat B."/>
            <person name="Kuo A."/>
            <person name="Liang C."/>
            <person name="Lipzen A."/>
            <person name="Lutzoni F."/>
            <person name="Magnuson J."/>
            <person name="Mondo S."/>
            <person name="Nolan M."/>
            <person name="Ohm R."/>
            <person name="Pangilinan J."/>
            <person name="Park H.-J."/>
            <person name="Ramirez L."/>
            <person name="Alfaro M."/>
            <person name="Sun H."/>
            <person name="Tritt A."/>
            <person name="Yoshinaga Y."/>
            <person name="Zwiers L.-H."/>
            <person name="Turgeon B."/>
            <person name="Goodwin S."/>
            <person name="Spatafora J."/>
            <person name="Crous P."/>
            <person name="Grigoriev I."/>
        </authorList>
    </citation>
    <scope>NUCLEOTIDE SEQUENCE</scope>
    <source>
        <strain evidence="2">CBS 116005</strain>
    </source>
</reference>
<accession>A0A6G1KZI9</accession>
<name>A0A6G1KZI9_9PEZI</name>
<protein>
    <submittedName>
        <fullName evidence="2">Uncharacterized protein</fullName>
    </submittedName>
</protein>
<evidence type="ECO:0000313" key="3">
    <source>
        <dbReference type="Proteomes" id="UP000799436"/>
    </source>
</evidence>
<gene>
    <name evidence="2" type="ORF">EJ03DRAFT_338641</name>
</gene>
<dbReference type="AlphaFoldDB" id="A0A6G1KZI9"/>
<dbReference type="OrthoDB" id="3921745at2759"/>
<dbReference type="Proteomes" id="UP000799436">
    <property type="component" value="Unassembled WGS sequence"/>
</dbReference>
<organism evidence="2 3">
    <name type="scientific">Teratosphaeria nubilosa</name>
    <dbReference type="NCBI Taxonomy" id="161662"/>
    <lineage>
        <taxon>Eukaryota</taxon>
        <taxon>Fungi</taxon>
        <taxon>Dikarya</taxon>
        <taxon>Ascomycota</taxon>
        <taxon>Pezizomycotina</taxon>
        <taxon>Dothideomycetes</taxon>
        <taxon>Dothideomycetidae</taxon>
        <taxon>Mycosphaerellales</taxon>
        <taxon>Teratosphaeriaceae</taxon>
        <taxon>Teratosphaeria</taxon>
    </lineage>
</organism>
<evidence type="ECO:0000313" key="2">
    <source>
        <dbReference type="EMBL" id="KAF2766081.1"/>
    </source>
</evidence>
<feature type="region of interest" description="Disordered" evidence="1">
    <location>
        <begin position="162"/>
        <end position="196"/>
    </location>
</feature>
<feature type="region of interest" description="Disordered" evidence="1">
    <location>
        <begin position="41"/>
        <end position="123"/>
    </location>
</feature>
<sequence length="293" mass="31670">MMSGKGYDAVASEGPANLTVTVRDHLGATKSQKMSIAFLAPADDTINDPRCADEASRGSTPPPPLLDPVLSSRDSAPSRVAEYENPESGPGAGAGPVDHKTVKPSHVEVSSESFTAKGKTALLPSRTAATGTSLHRPPTVTPCSVQSSGAALFIDPATSSREFIEEESRRDSSLSDNESIATGALTTSRTTRPPRPAYTEEQKFFIMYMRIILNKPWSAIEDAYTEMFGPDRTGGRSKGGLTSVYYRIRRNWGLEEVLQTSPNAMNGDRQMIEFRARNFSEDFLSSIGYPLGE</sequence>